<protein>
    <submittedName>
        <fullName evidence="1">Uncharacterized protein</fullName>
    </submittedName>
</protein>
<evidence type="ECO:0000313" key="2">
    <source>
        <dbReference type="Proteomes" id="UP000460715"/>
    </source>
</evidence>
<name>A0A845BHS7_9PROT</name>
<evidence type="ECO:0000313" key="1">
    <source>
        <dbReference type="EMBL" id="MXP65640.1"/>
    </source>
</evidence>
<dbReference type="EMBL" id="SNVJ01000024">
    <property type="protein sequence ID" value="MXP65640.1"/>
    <property type="molecule type" value="Genomic_DNA"/>
</dbReference>
<comment type="caution">
    <text evidence="1">The sequence shown here is derived from an EMBL/GenBank/DDBJ whole genome shotgun (WGS) entry which is preliminary data.</text>
</comment>
<reference evidence="1 2" key="1">
    <citation type="submission" date="2019-03" db="EMBL/GenBank/DDBJ databases">
        <title>Roseomonas sp. a novel Roseomonas species isolated from Sea whip Gorgonian.</title>
        <authorList>
            <person name="Li F."/>
            <person name="Pan X."/>
            <person name="Huang S."/>
            <person name="Li Z."/>
            <person name="Meng B."/>
        </authorList>
    </citation>
    <scope>NUCLEOTIDE SEQUENCE [LARGE SCALE GENOMIC DNA]</scope>
    <source>
        <strain evidence="1 2">M0104</strain>
    </source>
</reference>
<dbReference type="OrthoDB" id="2065409at2"/>
<dbReference type="Proteomes" id="UP000460715">
    <property type="component" value="Unassembled WGS sequence"/>
</dbReference>
<organism evidence="1 2">
    <name type="scientific">Teichococcus coralli</name>
    <dbReference type="NCBI Taxonomy" id="2545983"/>
    <lineage>
        <taxon>Bacteria</taxon>
        <taxon>Pseudomonadati</taxon>
        <taxon>Pseudomonadota</taxon>
        <taxon>Alphaproteobacteria</taxon>
        <taxon>Acetobacterales</taxon>
        <taxon>Roseomonadaceae</taxon>
        <taxon>Roseomonas</taxon>
    </lineage>
</organism>
<dbReference type="AlphaFoldDB" id="A0A845BHS7"/>
<gene>
    <name evidence="1" type="ORF">E0493_20020</name>
</gene>
<keyword evidence="2" id="KW-1185">Reference proteome</keyword>
<accession>A0A845BHS7</accession>
<dbReference type="RefSeq" id="WP_160939046.1">
    <property type="nucleotide sequence ID" value="NZ_SNVJ01000024.1"/>
</dbReference>
<sequence length="272" mass="29491">MQPIPEQPLRLIALDAPEAFDTVEAADIEAARRALQLTPPEFAEQLGWSLRKYQRTLEAAQDDGFVVRDVALAVRGLVDVLLGADDDGPAESITDIDVTLSTNSAAKAFLGGRVFPAILPNIAANSGEWTAQVTPHLLRLVAARAMRGKPITYGAAATTLEERGLTKRVWPRTLYGMPLGAICDAMMLLSREGGMRIPLLSAIVVKASGQPGTGIDGMIKKFIKQHEESGRAKELLVRLRRDREALIQELQGEVCTFPHWPGVVRALGLIEA</sequence>
<proteinExistence type="predicted"/>